<sequence>MSNKIDRQTRTPFLLKLFYRNGAFHRLDEFNPQGELPPHVQIYTWQTCTLRELSHLLTTALPSLLPEPAIGTRLSFRLIFPDTRNAASSTGPGRYMTKDLGSIIVGGDGPGVLPDKDEAAIVTGGPMAGELGGEPEKTLQDARFVIGDYVSCAILPPMANGSVAPPIGGPGRSSGYGGGRGVNDFGNRSGPYNGSRENAPLGYRGRGGPRGGFGQGTGMGGERIPPGEWRRGERVPEGPSGGRGRGFGGGSGSGGGGGGGYGGGYGGGGRGRY</sequence>
<feature type="region of interest" description="Disordered" evidence="2">
    <location>
        <begin position="170"/>
        <end position="273"/>
    </location>
</feature>
<dbReference type="InterPro" id="IPR010516">
    <property type="entry name" value="SAP18"/>
</dbReference>
<feature type="compositionally biased region" description="Gly residues" evidence="2">
    <location>
        <begin position="170"/>
        <end position="181"/>
    </location>
</feature>
<evidence type="ECO:0000256" key="1">
    <source>
        <dbReference type="ARBA" id="ARBA00009143"/>
    </source>
</evidence>
<dbReference type="EMBL" id="NCSJ02000016">
    <property type="protein sequence ID" value="RFU34752.1"/>
    <property type="molecule type" value="Genomic_DNA"/>
</dbReference>
<dbReference type="PANTHER" id="PTHR13082">
    <property type="entry name" value="SAP18"/>
    <property type="match status" value="1"/>
</dbReference>
<dbReference type="OMA" id="EQQIFTW"/>
<feature type="non-terminal residue" evidence="3">
    <location>
        <position position="1"/>
    </location>
</feature>
<accession>A0A3E2HNF6</accession>
<feature type="non-terminal residue" evidence="3">
    <location>
        <position position="273"/>
    </location>
</feature>
<comment type="similarity">
    <text evidence="1">Belongs to the SAP18 family.</text>
</comment>
<dbReference type="Gene3D" id="3.10.20.550">
    <property type="entry name" value="ASAP complex, SAP18 subunit"/>
    <property type="match status" value="1"/>
</dbReference>
<evidence type="ECO:0008006" key="5">
    <source>
        <dbReference type="Google" id="ProtNLM"/>
    </source>
</evidence>
<proteinExistence type="inferred from homology"/>
<name>A0A3E2HNF6_SCYLI</name>
<dbReference type="Proteomes" id="UP000258309">
    <property type="component" value="Unassembled WGS sequence"/>
</dbReference>
<protein>
    <recommendedName>
        <fullName evidence="5">Histone deacetylase complex subunit SAP18</fullName>
    </recommendedName>
</protein>
<feature type="compositionally biased region" description="Gly residues" evidence="2">
    <location>
        <begin position="204"/>
        <end position="221"/>
    </location>
</feature>
<dbReference type="GO" id="GO:0005634">
    <property type="term" value="C:nucleus"/>
    <property type="evidence" value="ECO:0007669"/>
    <property type="project" value="TreeGrafter"/>
</dbReference>
<evidence type="ECO:0000313" key="3">
    <source>
        <dbReference type="EMBL" id="RFU34752.1"/>
    </source>
</evidence>
<evidence type="ECO:0000256" key="2">
    <source>
        <dbReference type="SAM" id="MobiDB-lite"/>
    </source>
</evidence>
<dbReference type="OrthoDB" id="440566at2759"/>
<dbReference type="PANTHER" id="PTHR13082:SF0">
    <property type="entry name" value="HISTONE DEACETYLASE COMPLEX SUBUNIT SAP18"/>
    <property type="match status" value="1"/>
</dbReference>
<gene>
    <name evidence="3" type="ORF">B7463_g1527</name>
</gene>
<reference evidence="3 4" key="1">
    <citation type="submission" date="2018-05" db="EMBL/GenBank/DDBJ databases">
        <title>Draft genome sequence of Scytalidium lignicola DSM 105466, a ubiquitous saprotrophic fungus.</title>
        <authorList>
            <person name="Buettner E."/>
            <person name="Gebauer A.M."/>
            <person name="Hofrichter M."/>
            <person name="Liers C."/>
            <person name="Kellner H."/>
        </authorList>
    </citation>
    <scope>NUCLEOTIDE SEQUENCE [LARGE SCALE GENOMIC DNA]</scope>
    <source>
        <strain evidence="3 4">DSM 105466</strain>
    </source>
</reference>
<dbReference type="Pfam" id="PF06487">
    <property type="entry name" value="SAP18"/>
    <property type="match status" value="1"/>
</dbReference>
<dbReference type="InterPro" id="IPR042534">
    <property type="entry name" value="SAP18_sf"/>
</dbReference>
<keyword evidence="4" id="KW-1185">Reference proteome</keyword>
<feature type="compositionally biased region" description="Gly residues" evidence="2">
    <location>
        <begin position="239"/>
        <end position="273"/>
    </location>
</feature>
<evidence type="ECO:0000313" key="4">
    <source>
        <dbReference type="Proteomes" id="UP000258309"/>
    </source>
</evidence>
<dbReference type="STRING" id="5539.A0A3E2HNF6"/>
<dbReference type="AlphaFoldDB" id="A0A3E2HNF6"/>
<organism evidence="3 4">
    <name type="scientific">Scytalidium lignicola</name>
    <name type="common">Hyphomycete</name>
    <dbReference type="NCBI Taxonomy" id="5539"/>
    <lineage>
        <taxon>Eukaryota</taxon>
        <taxon>Fungi</taxon>
        <taxon>Dikarya</taxon>
        <taxon>Ascomycota</taxon>
        <taxon>Pezizomycotina</taxon>
        <taxon>Leotiomycetes</taxon>
        <taxon>Leotiomycetes incertae sedis</taxon>
        <taxon>Scytalidium</taxon>
    </lineage>
</organism>
<comment type="caution">
    <text evidence="3">The sequence shown here is derived from an EMBL/GenBank/DDBJ whole genome shotgun (WGS) entry which is preliminary data.</text>
</comment>